<name>A0A1W0WTB5_HYPEX</name>
<keyword evidence="10" id="KW-1185">Reference proteome</keyword>
<dbReference type="InterPro" id="IPR039911">
    <property type="entry name" value="JIP3/JIP4"/>
</dbReference>
<feature type="domain" description="RH2" evidence="8">
    <location>
        <begin position="405"/>
        <end position="511"/>
    </location>
</feature>
<dbReference type="PROSITE" id="PS51776">
    <property type="entry name" value="RH1"/>
    <property type="match status" value="1"/>
</dbReference>
<feature type="region of interest" description="Disordered" evidence="6">
    <location>
        <begin position="176"/>
        <end position="200"/>
    </location>
</feature>
<feature type="region of interest" description="Disordered" evidence="6">
    <location>
        <begin position="1035"/>
        <end position="1054"/>
    </location>
</feature>
<dbReference type="SUPFAM" id="SSF50978">
    <property type="entry name" value="WD40 repeat-like"/>
    <property type="match status" value="1"/>
</dbReference>
<feature type="coiled-coil region" evidence="5">
    <location>
        <begin position="330"/>
        <end position="378"/>
    </location>
</feature>
<evidence type="ECO:0000313" key="9">
    <source>
        <dbReference type="EMBL" id="OQV18441.1"/>
    </source>
</evidence>
<feature type="compositionally biased region" description="Low complexity" evidence="6">
    <location>
        <begin position="486"/>
        <end position="498"/>
    </location>
</feature>
<feature type="domain" description="RH1" evidence="7">
    <location>
        <begin position="1"/>
        <end position="78"/>
    </location>
</feature>
<gene>
    <name evidence="9" type="ORF">BV898_07452</name>
</gene>
<protein>
    <submittedName>
        <fullName evidence="9">C-Jun-amino-terminal kinase-interacting protein 3</fullName>
    </submittedName>
</protein>
<dbReference type="Pfam" id="PF19056">
    <property type="entry name" value="WD40_2"/>
    <property type="match status" value="1"/>
</dbReference>
<dbReference type="InterPro" id="IPR034744">
    <property type="entry name" value="RH2"/>
</dbReference>
<evidence type="ECO:0000256" key="6">
    <source>
        <dbReference type="SAM" id="MobiDB-lite"/>
    </source>
</evidence>
<dbReference type="AlphaFoldDB" id="A0A1W0WTB5"/>
<dbReference type="OrthoDB" id="10256043at2759"/>
<feature type="compositionally biased region" description="Basic and acidic residues" evidence="6">
    <location>
        <begin position="1075"/>
        <end position="1100"/>
    </location>
</feature>
<dbReference type="GO" id="GO:0005078">
    <property type="term" value="F:MAP-kinase scaffold activity"/>
    <property type="evidence" value="ECO:0007669"/>
    <property type="project" value="InterPro"/>
</dbReference>
<dbReference type="InterPro" id="IPR032486">
    <property type="entry name" value="JIP_LZII"/>
</dbReference>
<comment type="subcellular location">
    <subcellularLocation>
        <location evidence="1">Cytoplasm</location>
    </subcellularLocation>
</comment>
<dbReference type="InterPro" id="IPR034743">
    <property type="entry name" value="RH1"/>
</dbReference>
<accession>A0A1W0WTB5</accession>
<feature type="compositionally biased region" description="Polar residues" evidence="6">
    <location>
        <begin position="183"/>
        <end position="195"/>
    </location>
</feature>
<sequence length="1114" mass="123355">MSETVVEGLARGAYSELEKIISKCGDEKVVEELMPVVVNILEVLGHTYTENEEHKAEIELLREDNEQLITHFEREKNLRKQSDRKIIEAEDAVEDARRSQQERYESMEAIVRMLELKSKNAADQVNRLEEKERETRKENDKMQERYSQLFKAHADHLERSRFLLNATGPIEFDEETRDRRTKFVNSDSEPNSAGVQSLDEEALMQESRFVLKSVEERTRSLGLQHSEDQPSSSSSLHRQHGGVGTAGQILRNMSTDASYPEMSMESEDQDADSSDRKHEDSESDTEAGEGGRTRSSAGAGSDAASGKFPYGISREVEDLIQENNNLLATKNALNVVKDDLIAQVDELSSEKEMLKNEIQSLQEVKTKLKERIAYLEDNSKKMREYYEKKLADAGSDEDAVPYGQQKRFTRMEMARMVQEKNKYKEQLMELQEESRARLLSSQQRLPPAADRRGRTTLWKFFGNLFGTSTSRSREGSGVRYSNDGASSSSTSPPQSVPSRSPPPPFEPLDSSQIVDLQQESIVPSWNETAVYQTPIRNLIRPELTGRIQAYGWSVAVTPSGGDGGALGVPRPVYCRPLVEKDPDMKIWCAVGVSFVPPAHSGPDISIQAASPISESPFVDTTTPIQKQLQSYEKTPAFSCIWICSSTHSAGKVSIVDANRPNDVLEAFNVCSSHLLCIACVPGVHKSDYPTSREKEILKKALAQVSPGQEAAIKTGSGIADLGSIIFVSCATGSSPPLSAENFSADLTEKDASDQGEQDFVAAHDVEEQKILNARIAMTVWVGSQRGGLFVYSANREYKKRLHKIALPDAVLCIVHIRGRVFASLADGTVAVFHRAADGSWDSENYHQLSLGQPDHAIRSMVAVRNEVVWCGCKNKVHVIDPITLEIKATFEAHSRQDSAIRQMAWLGEGVWISIRLDNTLRLFHTHTHQHLQDLNVEALSSMMTGKSRMGISLVRITAMTISCMRLWIGTSTGVIISAPFSDGPDSANPLIPASNSAIEHIIPFCSLGLAQVSYHGHKEEVKFFVSVPGVPGYLGSPSSSKRRQSDVATASPIKGPTESSAFTLLMSGGEGYIDFRFDDGDGSTEGERHQQTPNRTDRSHLTVWQVPAAGFERS</sequence>
<keyword evidence="9" id="KW-0808">Transferase</keyword>
<dbReference type="InterPro" id="IPR015943">
    <property type="entry name" value="WD40/YVTN_repeat-like_dom_sf"/>
</dbReference>
<comment type="caution">
    <text evidence="9">The sequence shown here is derived from an EMBL/GenBank/DDBJ whole genome shotgun (WGS) entry which is preliminary data.</text>
</comment>
<dbReference type="GO" id="GO:0016192">
    <property type="term" value="P:vesicle-mediated transport"/>
    <property type="evidence" value="ECO:0007669"/>
    <property type="project" value="TreeGrafter"/>
</dbReference>
<feature type="compositionally biased region" description="Low complexity" evidence="6">
    <location>
        <begin position="293"/>
        <end position="306"/>
    </location>
</feature>
<dbReference type="GO" id="GO:0008432">
    <property type="term" value="F:JUN kinase binding"/>
    <property type="evidence" value="ECO:0007669"/>
    <property type="project" value="TreeGrafter"/>
</dbReference>
<dbReference type="PROSITE" id="PS51777">
    <property type="entry name" value="RH2"/>
    <property type="match status" value="1"/>
</dbReference>
<dbReference type="PANTHER" id="PTHR13886:SF4">
    <property type="entry name" value="JNK-INTERACTING PROTEIN 3"/>
    <property type="match status" value="1"/>
</dbReference>
<evidence type="ECO:0000256" key="4">
    <source>
        <dbReference type="ARBA" id="ARBA00023054"/>
    </source>
</evidence>
<dbReference type="Gene3D" id="2.130.10.10">
    <property type="entry name" value="YVTN repeat-like/Quinoprotein amine dehydrogenase"/>
    <property type="match status" value="1"/>
</dbReference>
<dbReference type="GO" id="GO:0016301">
    <property type="term" value="F:kinase activity"/>
    <property type="evidence" value="ECO:0007669"/>
    <property type="project" value="UniProtKB-KW"/>
</dbReference>
<proteinExistence type="inferred from homology"/>
<dbReference type="Pfam" id="PF16471">
    <property type="entry name" value="JIP_LZII"/>
    <property type="match status" value="1"/>
</dbReference>
<dbReference type="GO" id="GO:0019894">
    <property type="term" value="F:kinesin binding"/>
    <property type="evidence" value="ECO:0007669"/>
    <property type="project" value="TreeGrafter"/>
</dbReference>
<dbReference type="GO" id="GO:0030159">
    <property type="term" value="F:signaling receptor complex adaptor activity"/>
    <property type="evidence" value="ECO:0007669"/>
    <property type="project" value="TreeGrafter"/>
</dbReference>
<keyword evidence="9" id="KW-0418">Kinase</keyword>
<evidence type="ECO:0000256" key="1">
    <source>
        <dbReference type="ARBA" id="ARBA00004496"/>
    </source>
</evidence>
<feature type="region of interest" description="Disordered" evidence="6">
    <location>
        <begin position="221"/>
        <end position="306"/>
    </location>
</feature>
<evidence type="ECO:0000256" key="5">
    <source>
        <dbReference type="SAM" id="Coils"/>
    </source>
</evidence>
<dbReference type="InterPro" id="IPR036322">
    <property type="entry name" value="WD40_repeat_dom_sf"/>
</dbReference>
<evidence type="ECO:0000259" key="7">
    <source>
        <dbReference type="PROSITE" id="PS51776"/>
    </source>
</evidence>
<dbReference type="Proteomes" id="UP000192578">
    <property type="component" value="Unassembled WGS sequence"/>
</dbReference>
<feature type="region of interest" description="Disordered" evidence="6">
    <location>
        <begin position="1075"/>
        <end position="1114"/>
    </location>
</feature>
<feature type="region of interest" description="Disordered" evidence="6">
    <location>
        <begin position="123"/>
        <end position="143"/>
    </location>
</feature>
<evidence type="ECO:0000256" key="3">
    <source>
        <dbReference type="ARBA" id="ARBA00022490"/>
    </source>
</evidence>
<evidence type="ECO:0000256" key="2">
    <source>
        <dbReference type="ARBA" id="ARBA00009866"/>
    </source>
</evidence>
<comment type="similarity">
    <text evidence="2">Belongs to the JIP scaffold family.</text>
</comment>
<feature type="region of interest" description="Disordered" evidence="6">
    <location>
        <begin position="469"/>
        <end position="510"/>
    </location>
</feature>
<dbReference type="FunFam" id="1.20.5.1000:FF:000001">
    <property type="entry name" value="C-Jun-amino-terminal kinase-interacting protein 3 isoform X2"/>
    <property type="match status" value="1"/>
</dbReference>
<reference evidence="10" key="1">
    <citation type="submission" date="2017-01" db="EMBL/GenBank/DDBJ databases">
        <title>Comparative genomics of anhydrobiosis in the tardigrade Hypsibius dujardini.</title>
        <authorList>
            <person name="Yoshida Y."/>
            <person name="Koutsovoulos G."/>
            <person name="Laetsch D."/>
            <person name="Stevens L."/>
            <person name="Kumar S."/>
            <person name="Horikawa D."/>
            <person name="Ishino K."/>
            <person name="Komine S."/>
            <person name="Tomita M."/>
            <person name="Blaxter M."/>
            <person name="Arakawa K."/>
        </authorList>
    </citation>
    <scope>NUCLEOTIDE SEQUENCE [LARGE SCALE GENOMIC DNA]</scope>
    <source>
        <strain evidence="10">Z151</strain>
    </source>
</reference>
<dbReference type="PANTHER" id="PTHR13886">
    <property type="entry name" value="JNK/SAPK-ASSOCIATED PROTEIN"/>
    <property type="match status" value="1"/>
</dbReference>
<keyword evidence="4 5" id="KW-0175">Coiled coil</keyword>
<evidence type="ECO:0000259" key="8">
    <source>
        <dbReference type="PROSITE" id="PS51777"/>
    </source>
</evidence>
<dbReference type="EMBL" id="MTYJ01000049">
    <property type="protein sequence ID" value="OQV18441.1"/>
    <property type="molecule type" value="Genomic_DNA"/>
</dbReference>
<dbReference type="Pfam" id="PF09744">
    <property type="entry name" value="RH1"/>
    <property type="match status" value="1"/>
</dbReference>
<keyword evidence="3" id="KW-0963">Cytoplasm</keyword>
<dbReference type="GO" id="GO:0005737">
    <property type="term" value="C:cytoplasm"/>
    <property type="evidence" value="ECO:0007669"/>
    <property type="project" value="UniProtKB-SubCell"/>
</dbReference>
<evidence type="ECO:0000313" key="10">
    <source>
        <dbReference type="Proteomes" id="UP000192578"/>
    </source>
</evidence>
<dbReference type="Gene3D" id="1.20.5.1000">
    <property type="entry name" value="arf6 gtpase in complex with a specific effector, jip4"/>
    <property type="match status" value="1"/>
</dbReference>
<organism evidence="9 10">
    <name type="scientific">Hypsibius exemplaris</name>
    <name type="common">Freshwater tardigrade</name>
    <dbReference type="NCBI Taxonomy" id="2072580"/>
    <lineage>
        <taxon>Eukaryota</taxon>
        <taxon>Metazoa</taxon>
        <taxon>Ecdysozoa</taxon>
        <taxon>Tardigrada</taxon>
        <taxon>Eutardigrada</taxon>
        <taxon>Parachela</taxon>
        <taxon>Hypsibioidea</taxon>
        <taxon>Hypsibiidae</taxon>
        <taxon>Hypsibius</taxon>
    </lineage>
</organism>